<name>A0ABP7A5Z3_9ACTN</name>
<evidence type="ECO:0000256" key="1">
    <source>
        <dbReference type="SAM" id="MobiDB-lite"/>
    </source>
</evidence>
<evidence type="ECO:0000313" key="2">
    <source>
        <dbReference type="EMBL" id="GAA3625519.1"/>
    </source>
</evidence>
<feature type="region of interest" description="Disordered" evidence="1">
    <location>
        <begin position="33"/>
        <end position="58"/>
    </location>
</feature>
<organism evidence="2 3">
    <name type="scientific">Kineosporia mesophila</name>
    <dbReference type="NCBI Taxonomy" id="566012"/>
    <lineage>
        <taxon>Bacteria</taxon>
        <taxon>Bacillati</taxon>
        <taxon>Actinomycetota</taxon>
        <taxon>Actinomycetes</taxon>
        <taxon>Kineosporiales</taxon>
        <taxon>Kineosporiaceae</taxon>
        <taxon>Kineosporia</taxon>
    </lineage>
</organism>
<evidence type="ECO:0008006" key="4">
    <source>
        <dbReference type="Google" id="ProtNLM"/>
    </source>
</evidence>
<comment type="caution">
    <text evidence="2">The sequence shown here is derived from an EMBL/GenBank/DDBJ whole genome shotgun (WGS) entry which is preliminary data.</text>
</comment>
<protein>
    <recommendedName>
        <fullName evidence="4">Methionine aminopeptidase</fullName>
    </recommendedName>
</protein>
<dbReference type="EMBL" id="BAAAZO010000009">
    <property type="protein sequence ID" value="GAA3625519.1"/>
    <property type="molecule type" value="Genomic_DNA"/>
</dbReference>
<dbReference type="Proteomes" id="UP001501074">
    <property type="component" value="Unassembled WGS sequence"/>
</dbReference>
<gene>
    <name evidence="2" type="ORF">GCM10022223_48350</name>
</gene>
<reference evidence="3" key="1">
    <citation type="journal article" date="2019" name="Int. J. Syst. Evol. Microbiol.">
        <title>The Global Catalogue of Microorganisms (GCM) 10K type strain sequencing project: providing services to taxonomists for standard genome sequencing and annotation.</title>
        <authorList>
            <consortium name="The Broad Institute Genomics Platform"/>
            <consortium name="The Broad Institute Genome Sequencing Center for Infectious Disease"/>
            <person name="Wu L."/>
            <person name="Ma J."/>
        </authorList>
    </citation>
    <scope>NUCLEOTIDE SEQUENCE [LARGE SCALE GENOMIC DNA]</scope>
    <source>
        <strain evidence="3">JCM 16902</strain>
    </source>
</reference>
<sequence>MQYWYNLSTGQVESATGKGQGKDVMGPYPTRAAAQQALESARARTEAWDEEDRRWDDK</sequence>
<accession>A0ABP7A5Z3</accession>
<feature type="compositionally biased region" description="Basic and acidic residues" evidence="1">
    <location>
        <begin position="41"/>
        <end position="58"/>
    </location>
</feature>
<proteinExistence type="predicted"/>
<evidence type="ECO:0000313" key="3">
    <source>
        <dbReference type="Proteomes" id="UP001501074"/>
    </source>
</evidence>
<keyword evidence="3" id="KW-1185">Reference proteome</keyword>